<dbReference type="NCBIfam" id="TIGR00700">
    <property type="entry name" value="GABAtrnsam"/>
    <property type="match status" value="1"/>
</dbReference>
<dbReference type="FunFam" id="3.40.640.10:FF:000013">
    <property type="entry name" value="4-aminobutyrate aminotransferase"/>
    <property type="match status" value="1"/>
</dbReference>
<dbReference type="Gene3D" id="3.40.640.10">
    <property type="entry name" value="Type I PLP-dependent aspartate aminotransferase-like (Major domain)"/>
    <property type="match status" value="1"/>
</dbReference>
<comment type="similarity">
    <text evidence="2 6">Belongs to the class-III pyridoxal-phosphate-dependent aminotransferase family.</text>
</comment>
<dbReference type="InterPro" id="IPR004632">
    <property type="entry name" value="4NH2But_aminotransferase_bac"/>
</dbReference>
<organism evidence="7 8">
    <name type="scientific">Pseudomonas cichorii</name>
    <dbReference type="NCBI Taxonomy" id="36746"/>
    <lineage>
        <taxon>Bacteria</taxon>
        <taxon>Pseudomonadati</taxon>
        <taxon>Pseudomonadota</taxon>
        <taxon>Gammaproteobacteria</taxon>
        <taxon>Pseudomonadales</taxon>
        <taxon>Pseudomonadaceae</taxon>
        <taxon>Pseudomonas</taxon>
    </lineage>
</organism>
<proteinExistence type="inferred from homology"/>
<keyword evidence="3 7" id="KW-0032">Aminotransferase</keyword>
<evidence type="ECO:0000256" key="1">
    <source>
        <dbReference type="ARBA" id="ARBA00001933"/>
    </source>
</evidence>
<dbReference type="Gene3D" id="3.90.1150.10">
    <property type="entry name" value="Aspartate Aminotransferase, domain 1"/>
    <property type="match status" value="1"/>
</dbReference>
<sequence>MPIARPTTGKAMNSKVDETPHLLRQRDQFVPRGVVTAHPLVIDRAQGSELWDVDGKRYLDFVGGIGVLNIGHNHPNVVKAVQGQLEKVTHACFQVVAYQPYVELAKRLSNLVAGDSGIDHKAVFFTSGAEAVENAVKIARAHTNRPAIISFRGGFHGRTLLGTTLTGMSQPYKQNFGPLAPEVFHTPYPNEYRGVTGEMALAALHELLATQVAPDRVAAIIIEPVQGDGGFLAAPVEFLKALRALTEQHGIVLILDEIQTGFGRTGTWFGFQHAGIQPDLVTVAKSLAGGLPLSGVVGRAGIMDAPLPGGLGGTYGGNALACAAALAVIDTYEQDNLPERGEQLGHYLRAGLLKLQSRYSCIGDVRGPGFMLAMEIVKDDAARSPDADLNQQLIDQARIGGLLVIKCGVYRNVLRFLAPLVTTEEQIDEALTILDGALARVLKS</sequence>
<reference evidence="7 8" key="1">
    <citation type="submission" date="2018-08" db="EMBL/GenBank/DDBJ databases">
        <title>Recombination of ecologically and evolutionarily significant loci maintains genetic cohesion in the Pseudomonas syringae species complex.</title>
        <authorList>
            <person name="Dillon M."/>
            <person name="Thakur S."/>
            <person name="Almeida R.N.D."/>
            <person name="Weir B.S."/>
            <person name="Guttman D.S."/>
        </authorList>
    </citation>
    <scope>NUCLEOTIDE SEQUENCE [LARGE SCALE GENOMIC DNA]</scope>
    <source>
        <strain evidence="7 8">ICMP 6917</strain>
    </source>
</reference>
<dbReference type="InterPro" id="IPR049704">
    <property type="entry name" value="Aminotrans_3_PPA_site"/>
</dbReference>
<dbReference type="SUPFAM" id="SSF53383">
    <property type="entry name" value="PLP-dependent transferases"/>
    <property type="match status" value="1"/>
</dbReference>
<comment type="cofactor">
    <cofactor evidence="1">
        <name>pyridoxal 5'-phosphate</name>
        <dbReference type="ChEBI" id="CHEBI:597326"/>
    </cofactor>
</comment>
<evidence type="ECO:0000256" key="4">
    <source>
        <dbReference type="ARBA" id="ARBA00022679"/>
    </source>
</evidence>
<dbReference type="GO" id="GO:0034386">
    <property type="term" value="F:4-aminobutyrate:2-oxoglutarate transaminase activity"/>
    <property type="evidence" value="ECO:0007669"/>
    <property type="project" value="InterPro"/>
</dbReference>
<protein>
    <submittedName>
        <fullName evidence="7">5-aminovalerate aminotransferase / 4-aminobutyrate aminotransferase</fullName>
    </submittedName>
</protein>
<dbReference type="EMBL" id="RBRY01000080">
    <property type="protein sequence ID" value="RMR57784.1"/>
    <property type="molecule type" value="Genomic_DNA"/>
</dbReference>
<dbReference type="Proteomes" id="UP000278332">
    <property type="component" value="Unassembled WGS sequence"/>
</dbReference>
<evidence type="ECO:0000313" key="8">
    <source>
        <dbReference type="Proteomes" id="UP000278332"/>
    </source>
</evidence>
<dbReference type="PIRSF" id="PIRSF000521">
    <property type="entry name" value="Transaminase_4ab_Lys_Orn"/>
    <property type="match status" value="1"/>
</dbReference>
<evidence type="ECO:0000256" key="3">
    <source>
        <dbReference type="ARBA" id="ARBA00022576"/>
    </source>
</evidence>
<dbReference type="InterPro" id="IPR005814">
    <property type="entry name" value="Aminotrans_3"/>
</dbReference>
<dbReference type="GO" id="GO:0030170">
    <property type="term" value="F:pyridoxal phosphate binding"/>
    <property type="evidence" value="ECO:0007669"/>
    <property type="project" value="InterPro"/>
</dbReference>
<evidence type="ECO:0000256" key="5">
    <source>
        <dbReference type="ARBA" id="ARBA00022898"/>
    </source>
</evidence>
<dbReference type="InterPro" id="IPR015422">
    <property type="entry name" value="PyrdxlP-dep_Trfase_small"/>
</dbReference>
<dbReference type="InterPro" id="IPR015424">
    <property type="entry name" value="PyrdxlP-dep_Trfase"/>
</dbReference>
<comment type="caution">
    <text evidence="7">The sequence shown here is derived from an EMBL/GenBank/DDBJ whole genome shotgun (WGS) entry which is preliminary data.</text>
</comment>
<dbReference type="CDD" id="cd00610">
    <property type="entry name" value="OAT_like"/>
    <property type="match status" value="1"/>
</dbReference>
<dbReference type="PANTHER" id="PTHR11986:SF58">
    <property type="entry name" value="LEUCINE_METHIONINE RACEMASE"/>
    <property type="match status" value="1"/>
</dbReference>
<dbReference type="PANTHER" id="PTHR11986">
    <property type="entry name" value="AMINOTRANSFERASE CLASS III"/>
    <property type="match status" value="1"/>
</dbReference>
<dbReference type="InterPro" id="IPR015421">
    <property type="entry name" value="PyrdxlP-dep_Trfase_major"/>
</dbReference>
<name>A0A3M4W0Z6_PSECI</name>
<accession>A0A3M4W0Z6</accession>
<dbReference type="AlphaFoldDB" id="A0A3M4W0Z6"/>
<keyword evidence="4 7" id="KW-0808">Transferase</keyword>
<dbReference type="GO" id="GO:0042802">
    <property type="term" value="F:identical protein binding"/>
    <property type="evidence" value="ECO:0007669"/>
    <property type="project" value="TreeGrafter"/>
</dbReference>
<keyword evidence="5 6" id="KW-0663">Pyridoxal phosphate</keyword>
<evidence type="ECO:0000313" key="7">
    <source>
        <dbReference type="EMBL" id="RMR57784.1"/>
    </source>
</evidence>
<dbReference type="GO" id="GO:0009448">
    <property type="term" value="P:gamma-aminobutyric acid metabolic process"/>
    <property type="evidence" value="ECO:0007669"/>
    <property type="project" value="InterPro"/>
</dbReference>
<dbReference type="PROSITE" id="PS00600">
    <property type="entry name" value="AA_TRANSFER_CLASS_3"/>
    <property type="match status" value="1"/>
</dbReference>
<gene>
    <name evidence="7" type="ORF">ALP84_100196</name>
</gene>
<evidence type="ECO:0000256" key="6">
    <source>
        <dbReference type="RuleBase" id="RU003560"/>
    </source>
</evidence>
<dbReference type="InterPro" id="IPR050103">
    <property type="entry name" value="Class-III_PLP-dep_AT"/>
</dbReference>
<dbReference type="Pfam" id="PF00202">
    <property type="entry name" value="Aminotran_3"/>
    <property type="match status" value="1"/>
</dbReference>
<evidence type="ECO:0000256" key="2">
    <source>
        <dbReference type="ARBA" id="ARBA00008954"/>
    </source>
</evidence>